<evidence type="ECO:0000256" key="2">
    <source>
        <dbReference type="SAM" id="MobiDB-lite"/>
    </source>
</evidence>
<evidence type="ECO:0000313" key="5">
    <source>
        <dbReference type="Proteomes" id="UP001497512"/>
    </source>
</evidence>
<feature type="region of interest" description="Disordered" evidence="2">
    <location>
        <begin position="1"/>
        <end position="67"/>
    </location>
</feature>
<sequence>MASEILASSSNSNSSVKIDIDSPPNPESVANNQPSNTCTNNQQHPREREENSPQTGRPRSIHEKEAKNLLDVEEDKTLDGKTLKKGLEIWERDLHVQQKRIDRKEAQSNQIKNEVYQLVGFFIVFQGVLYTAVAQAQVLRCLNWPTVFVLSLLASAAAILGVSQKLSQLRALRRTIEKEEHMPKILKKWVSDVRGEGLAFDFTKESEEQEDSKSSITLYSALVILILVLFAITFAVSFPLILCHPGSAPPS</sequence>
<keyword evidence="3" id="KW-1133">Transmembrane helix</keyword>
<dbReference type="EMBL" id="OZ019896">
    <property type="protein sequence ID" value="CAK9222503.1"/>
    <property type="molecule type" value="Genomic_DNA"/>
</dbReference>
<keyword evidence="3" id="KW-0812">Transmembrane</keyword>
<proteinExistence type="predicted"/>
<reference evidence="4" key="1">
    <citation type="submission" date="2024-02" db="EMBL/GenBank/DDBJ databases">
        <authorList>
            <consortium name="ELIXIR-Norway"/>
            <consortium name="Elixir Norway"/>
        </authorList>
    </citation>
    <scope>NUCLEOTIDE SEQUENCE</scope>
</reference>
<feature type="coiled-coil region" evidence="1">
    <location>
        <begin position="87"/>
        <end position="114"/>
    </location>
</feature>
<evidence type="ECO:0000256" key="3">
    <source>
        <dbReference type="SAM" id="Phobius"/>
    </source>
</evidence>
<organism evidence="4 5">
    <name type="scientific">Sphagnum troendelagicum</name>
    <dbReference type="NCBI Taxonomy" id="128251"/>
    <lineage>
        <taxon>Eukaryota</taxon>
        <taxon>Viridiplantae</taxon>
        <taxon>Streptophyta</taxon>
        <taxon>Embryophyta</taxon>
        <taxon>Bryophyta</taxon>
        <taxon>Sphagnophytina</taxon>
        <taxon>Sphagnopsida</taxon>
        <taxon>Sphagnales</taxon>
        <taxon>Sphagnaceae</taxon>
        <taxon>Sphagnum</taxon>
    </lineage>
</organism>
<feature type="transmembrane region" description="Helical" evidence="3">
    <location>
        <begin position="216"/>
        <end position="242"/>
    </location>
</feature>
<dbReference type="Proteomes" id="UP001497512">
    <property type="component" value="Chromosome 4"/>
</dbReference>
<protein>
    <submittedName>
        <fullName evidence="4">Uncharacterized protein</fullName>
    </submittedName>
</protein>
<keyword evidence="3" id="KW-0472">Membrane</keyword>
<accession>A0ABP0UJP8</accession>
<keyword evidence="5" id="KW-1185">Reference proteome</keyword>
<keyword evidence="1" id="KW-0175">Coiled coil</keyword>
<evidence type="ECO:0000256" key="1">
    <source>
        <dbReference type="SAM" id="Coils"/>
    </source>
</evidence>
<feature type="transmembrane region" description="Helical" evidence="3">
    <location>
        <begin position="115"/>
        <end position="136"/>
    </location>
</feature>
<evidence type="ECO:0000313" key="4">
    <source>
        <dbReference type="EMBL" id="CAK9222503.1"/>
    </source>
</evidence>
<feature type="compositionally biased region" description="Polar residues" evidence="2">
    <location>
        <begin position="28"/>
        <end position="43"/>
    </location>
</feature>
<gene>
    <name evidence="4" type="ORF">CSSPTR1EN2_LOCUS16122</name>
</gene>
<name>A0ABP0UJP8_9BRYO</name>
<feature type="transmembrane region" description="Helical" evidence="3">
    <location>
        <begin position="142"/>
        <end position="163"/>
    </location>
</feature>
<dbReference type="PANTHER" id="PTHR33287">
    <property type="entry name" value="OS03G0453550 PROTEIN"/>
    <property type="match status" value="1"/>
</dbReference>
<dbReference type="PANTHER" id="PTHR33287:SF11">
    <property type="entry name" value="OS03G0778400 PROTEIN"/>
    <property type="match status" value="1"/>
</dbReference>